<sequence length="418" mass="48809">MEKKLHILLILFCFQLAAKAQTYSLQDLESQFLENNLQLIANKFNVNKADALIVQEKLWANPSFTVDNINLWSNPSFETMPNIIGNYGSKQQVNMDLEQLIETAGKRKKRVAIKTLERNAARLEFEELLRQLKLELRTNFHSLGRIQLEEFQLNSIYELFTQLNSQYKAQSEKQHVSQVSYIRIHTELIGIQKELMDLQTEKNDKLQHLRILTQNPNLALETIDFGAEELHFPKTIPINLKETAMAQNITIQFLGNDINLSESQFSLEKAQRTPNLNFLMNYERGGNVMDNFFGVGVNIDLPLFNRNKGNIQAAKIQVEQSQASLKAKQRELENEIDKLLRRLSLYESNLKQWDFKNNDIHGQVLENYIKHLQEKQVTLIEFIDFSQAYREAQQAYFELQENYLNTFEELQYLTGQEL</sequence>
<dbReference type="InterPro" id="IPR010131">
    <property type="entry name" value="MdtP/NodT-like"/>
</dbReference>
<dbReference type="Pfam" id="PF02321">
    <property type="entry name" value="OEP"/>
    <property type="match status" value="1"/>
</dbReference>
<dbReference type="PANTHER" id="PTHR30203:SF23">
    <property type="entry name" value="OUTER MEMBRANE EFFLUX PROTEIN"/>
    <property type="match status" value="1"/>
</dbReference>
<feature type="chain" id="PRO_5046636462" evidence="3">
    <location>
        <begin position="21"/>
        <end position="418"/>
    </location>
</feature>
<accession>A0ABW3RRI2</accession>
<evidence type="ECO:0000256" key="3">
    <source>
        <dbReference type="SAM" id="SignalP"/>
    </source>
</evidence>
<dbReference type="RefSeq" id="WP_380898498.1">
    <property type="nucleotide sequence ID" value="NZ_JBHTKY010000034.1"/>
</dbReference>
<feature type="coiled-coil region" evidence="2">
    <location>
        <begin position="311"/>
        <end position="349"/>
    </location>
</feature>
<keyword evidence="2" id="KW-0175">Coiled coil</keyword>
<keyword evidence="5" id="KW-1185">Reference proteome</keyword>
<keyword evidence="3" id="KW-0732">Signal</keyword>
<comment type="caution">
    <text evidence="4">The sequence shown here is derived from an EMBL/GenBank/DDBJ whole genome shotgun (WGS) entry which is preliminary data.</text>
</comment>
<gene>
    <name evidence="4" type="ORF">ACFQ2C_16805</name>
</gene>
<evidence type="ECO:0000256" key="1">
    <source>
        <dbReference type="ARBA" id="ARBA00007613"/>
    </source>
</evidence>
<comment type="similarity">
    <text evidence="1">Belongs to the outer membrane factor (OMF) (TC 1.B.17) family.</text>
</comment>
<reference evidence="5" key="1">
    <citation type="journal article" date="2019" name="Int. J. Syst. Evol. Microbiol.">
        <title>The Global Catalogue of Microorganisms (GCM) 10K type strain sequencing project: providing services to taxonomists for standard genome sequencing and annotation.</title>
        <authorList>
            <consortium name="The Broad Institute Genomics Platform"/>
            <consortium name="The Broad Institute Genome Sequencing Center for Infectious Disease"/>
            <person name="Wu L."/>
            <person name="Ma J."/>
        </authorList>
    </citation>
    <scope>NUCLEOTIDE SEQUENCE [LARGE SCALE GENOMIC DNA]</scope>
    <source>
        <strain evidence="5">CCUG 52468</strain>
    </source>
</reference>
<evidence type="ECO:0000313" key="5">
    <source>
        <dbReference type="Proteomes" id="UP001597205"/>
    </source>
</evidence>
<dbReference type="Proteomes" id="UP001597205">
    <property type="component" value="Unassembled WGS sequence"/>
</dbReference>
<dbReference type="SUPFAM" id="SSF56954">
    <property type="entry name" value="Outer membrane efflux proteins (OEP)"/>
    <property type="match status" value="1"/>
</dbReference>
<organism evidence="4 5">
    <name type="scientific">Sphingobacterium daejeonense</name>
    <dbReference type="NCBI Taxonomy" id="371142"/>
    <lineage>
        <taxon>Bacteria</taxon>
        <taxon>Pseudomonadati</taxon>
        <taxon>Bacteroidota</taxon>
        <taxon>Sphingobacteriia</taxon>
        <taxon>Sphingobacteriales</taxon>
        <taxon>Sphingobacteriaceae</taxon>
        <taxon>Sphingobacterium</taxon>
    </lineage>
</organism>
<feature type="signal peptide" evidence="3">
    <location>
        <begin position="1"/>
        <end position="20"/>
    </location>
</feature>
<proteinExistence type="inferred from homology"/>
<dbReference type="EMBL" id="JBHTKY010000034">
    <property type="protein sequence ID" value="MFD1167262.1"/>
    <property type="molecule type" value="Genomic_DNA"/>
</dbReference>
<protein>
    <submittedName>
        <fullName evidence="4">TolC family protein</fullName>
    </submittedName>
</protein>
<dbReference type="InterPro" id="IPR003423">
    <property type="entry name" value="OMP_efflux"/>
</dbReference>
<dbReference type="Gene3D" id="1.20.1600.10">
    <property type="entry name" value="Outer membrane efflux proteins (OEP)"/>
    <property type="match status" value="1"/>
</dbReference>
<name>A0ABW3RRI2_9SPHI</name>
<dbReference type="PANTHER" id="PTHR30203">
    <property type="entry name" value="OUTER MEMBRANE CATION EFFLUX PROTEIN"/>
    <property type="match status" value="1"/>
</dbReference>
<evidence type="ECO:0000313" key="4">
    <source>
        <dbReference type="EMBL" id="MFD1167262.1"/>
    </source>
</evidence>
<evidence type="ECO:0000256" key="2">
    <source>
        <dbReference type="SAM" id="Coils"/>
    </source>
</evidence>